<evidence type="ECO:0000313" key="2">
    <source>
        <dbReference type="Proteomes" id="UP000036902"/>
    </source>
</evidence>
<dbReference type="AlphaFoldDB" id="A0A127K448"/>
<name>A0A127K448_9RHOO</name>
<reference evidence="2" key="1">
    <citation type="submission" date="2016-03" db="EMBL/GenBank/DDBJ databases">
        <authorList>
            <person name="Ma C."/>
            <person name="Zhou S."/>
            <person name="Yang G."/>
        </authorList>
    </citation>
    <scope>NUCLEOTIDE SEQUENCE [LARGE SCALE GENOMIC DNA]</scope>
    <source>
        <strain evidence="2">SgZ-1</strain>
    </source>
</reference>
<gene>
    <name evidence="1" type="ORF">AC731_007160</name>
</gene>
<dbReference type="KEGG" id="thu:AC731_007160"/>
<accession>A0A127K448</accession>
<dbReference type="EMBL" id="CP014646">
    <property type="protein sequence ID" value="AMO36741.1"/>
    <property type="molecule type" value="Genomic_DNA"/>
</dbReference>
<proteinExistence type="predicted"/>
<keyword evidence="2" id="KW-1185">Reference proteome</keyword>
<organism evidence="1 2">
    <name type="scientific">Thauera humireducens</name>
    <dbReference type="NCBI Taxonomy" id="1134435"/>
    <lineage>
        <taxon>Bacteria</taxon>
        <taxon>Pseudomonadati</taxon>
        <taxon>Pseudomonadota</taxon>
        <taxon>Betaproteobacteria</taxon>
        <taxon>Rhodocyclales</taxon>
        <taxon>Zoogloeaceae</taxon>
        <taxon>Thauera</taxon>
    </lineage>
</organism>
<dbReference type="STRING" id="1134435.AC731_007160"/>
<dbReference type="RefSeq" id="WP_048702858.1">
    <property type="nucleotide sequence ID" value="NZ_CP014646.1"/>
</dbReference>
<protein>
    <submittedName>
        <fullName evidence="1">Uncharacterized protein</fullName>
    </submittedName>
</protein>
<dbReference type="Proteomes" id="UP000036902">
    <property type="component" value="Chromosome"/>
</dbReference>
<sequence length="167" mass="18069">MLRIELDTDALRTYADAWTKAPNIVEGELRQFIETLVAHLQGEVQERTPTTYGTLRASIIGDVQVLPGIAVQGRVGTPLAYAVAVELGTKPHMPPVEPLINWARQKLGVSGKQAESAGWAIAKSIAARGTKGHFMFTDTWNANQAQVARGFEIAVGRIVRRLAGDPA</sequence>
<evidence type="ECO:0000313" key="1">
    <source>
        <dbReference type="EMBL" id="AMO36741.1"/>
    </source>
</evidence>